<feature type="chain" id="PRO_5028816056" evidence="1">
    <location>
        <begin position="23"/>
        <end position="171"/>
    </location>
</feature>
<dbReference type="AlphaFoldDB" id="A0A7D4TNB5"/>
<keyword evidence="3" id="KW-1185">Reference proteome</keyword>
<dbReference type="Proteomes" id="UP000505355">
    <property type="component" value="Chromosome"/>
</dbReference>
<sequence>MKRLFFLTLITGFICSAIGASAQQKKERPSPADTVKATTKQGVDISIAYSQPGIKGRTLGKEIATYGQLWRTGANEQTAITVSKDVKVEGNDLPAGKYSIWSIPGEKEWTIIINKNTTNWGTNHDEPSDLFKFTVKTQKAKKFAERFKFAIDKSGKVSFVWGDALVEFMVK</sequence>
<feature type="signal peptide" evidence="1">
    <location>
        <begin position="1"/>
        <end position="22"/>
    </location>
</feature>
<evidence type="ECO:0000313" key="3">
    <source>
        <dbReference type="Proteomes" id="UP000505355"/>
    </source>
</evidence>
<dbReference type="RefSeq" id="WP_173414406.1">
    <property type="nucleotide sequence ID" value="NZ_CP054139.1"/>
</dbReference>
<accession>A0A7D4TNB5</accession>
<dbReference type="Pfam" id="PF11138">
    <property type="entry name" value="DUF2911"/>
    <property type="match status" value="1"/>
</dbReference>
<proteinExistence type="predicted"/>
<evidence type="ECO:0000256" key="1">
    <source>
        <dbReference type="SAM" id="SignalP"/>
    </source>
</evidence>
<dbReference type="InterPro" id="IPR021314">
    <property type="entry name" value="DUF2911"/>
</dbReference>
<dbReference type="KEGG" id="mmab:HQ865_08070"/>
<protein>
    <submittedName>
        <fullName evidence="2">DUF2911 domain-containing protein</fullName>
    </submittedName>
</protein>
<gene>
    <name evidence="2" type="ORF">HQ865_08070</name>
</gene>
<keyword evidence="1" id="KW-0732">Signal</keyword>
<name>A0A7D4TNB5_9SPHI</name>
<dbReference type="EMBL" id="CP054139">
    <property type="protein sequence ID" value="QKJ29714.1"/>
    <property type="molecule type" value="Genomic_DNA"/>
</dbReference>
<reference evidence="2 3" key="1">
    <citation type="submission" date="2020-05" db="EMBL/GenBank/DDBJ databases">
        <title>Mucilaginibacter mali sp. nov.</title>
        <authorList>
            <person name="Kim H.S."/>
            <person name="Lee K.C."/>
            <person name="Suh M.K."/>
            <person name="Kim J.-S."/>
            <person name="Han K.-I."/>
            <person name="Eom M.K."/>
            <person name="Shin Y.K."/>
            <person name="Lee J.-S."/>
        </authorList>
    </citation>
    <scope>NUCLEOTIDE SEQUENCE [LARGE SCALE GENOMIC DNA]</scope>
    <source>
        <strain evidence="2 3">G2-14</strain>
    </source>
</reference>
<organism evidence="2 3">
    <name type="scientific">Mucilaginibacter mali</name>
    <dbReference type="NCBI Taxonomy" id="2740462"/>
    <lineage>
        <taxon>Bacteria</taxon>
        <taxon>Pseudomonadati</taxon>
        <taxon>Bacteroidota</taxon>
        <taxon>Sphingobacteriia</taxon>
        <taxon>Sphingobacteriales</taxon>
        <taxon>Sphingobacteriaceae</taxon>
        <taxon>Mucilaginibacter</taxon>
    </lineage>
</organism>
<evidence type="ECO:0000313" key="2">
    <source>
        <dbReference type="EMBL" id="QKJ29714.1"/>
    </source>
</evidence>